<feature type="domain" description="HTH hxlR-type" evidence="2">
    <location>
        <begin position="19"/>
        <end position="61"/>
    </location>
</feature>
<dbReference type="InterPro" id="IPR036388">
    <property type="entry name" value="WH-like_DNA-bd_sf"/>
</dbReference>
<sequence>MRTTSSGTPPECAAVPLPTNQATARTVTPTSPPRVDYALTPVGATLSTEVASLIAWSERGRETENPLPPRRKGVPELGGAAGLSSRGASARPRWPSR</sequence>
<dbReference type="InterPro" id="IPR002577">
    <property type="entry name" value="HTH_HxlR"/>
</dbReference>
<feature type="region of interest" description="Disordered" evidence="1">
    <location>
        <begin position="1"/>
        <end position="32"/>
    </location>
</feature>
<reference evidence="3 4" key="1">
    <citation type="submission" date="2023-10" db="EMBL/GenBank/DDBJ databases">
        <title>The genome sequence of Streptomyces sp. HUAS YS2.</title>
        <authorList>
            <person name="Mo P."/>
        </authorList>
    </citation>
    <scope>NUCLEOTIDE SEQUENCE [LARGE SCALE GENOMIC DNA]</scope>
    <source>
        <strain evidence="3 4">HUAS YS2</strain>
    </source>
</reference>
<feature type="compositionally biased region" description="Polar residues" evidence="1">
    <location>
        <begin position="18"/>
        <end position="29"/>
    </location>
</feature>
<dbReference type="Gene3D" id="1.10.10.10">
    <property type="entry name" value="Winged helix-like DNA-binding domain superfamily/Winged helix DNA-binding domain"/>
    <property type="match status" value="1"/>
</dbReference>
<accession>A0ABZ0LVP9</accession>
<evidence type="ECO:0000259" key="2">
    <source>
        <dbReference type="Pfam" id="PF01638"/>
    </source>
</evidence>
<dbReference type="Proteomes" id="UP001301731">
    <property type="component" value="Chromosome"/>
</dbReference>
<gene>
    <name evidence="3" type="ORF">R2D22_16210</name>
</gene>
<proteinExistence type="predicted"/>
<dbReference type="EMBL" id="CP137573">
    <property type="protein sequence ID" value="WOX22858.1"/>
    <property type="molecule type" value="Genomic_DNA"/>
</dbReference>
<dbReference type="Pfam" id="PF01638">
    <property type="entry name" value="HxlR"/>
    <property type="match status" value="1"/>
</dbReference>
<protein>
    <submittedName>
        <fullName evidence="3">Winged helix-turn-helix transcriptional regulator</fullName>
    </submittedName>
</protein>
<organism evidence="3 4">
    <name type="scientific">Streptomyces solicathayae</name>
    <dbReference type="NCBI Taxonomy" id="3081768"/>
    <lineage>
        <taxon>Bacteria</taxon>
        <taxon>Bacillati</taxon>
        <taxon>Actinomycetota</taxon>
        <taxon>Actinomycetes</taxon>
        <taxon>Kitasatosporales</taxon>
        <taxon>Streptomycetaceae</taxon>
        <taxon>Streptomyces</taxon>
    </lineage>
</organism>
<name>A0ABZ0LVP9_9ACTN</name>
<evidence type="ECO:0000313" key="4">
    <source>
        <dbReference type="Proteomes" id="UP001301731"/>
    </source>
</evidence>
<evidence type="ECO:0000256" key="1">
    <source>
        <dbReference type="SAM" id="MobiDB-lite"/>
    </source>
</evidence>
<dbReference type="RefSeq" id="WP_318104193.1">
    <property type="nucleotide sequence ID" value="NZ_CP137573.1"/>
</dbReference>
<keyword evidence="4" id="KW-1185">Reference proteome</keyword>
<evidence type="ECO:0000313" key="3">
    <source>
        <dbReference type="EMBL" id="WOX22858.1"/>
    </source>
</evidence>
<feature type="compositionally biased region" description="Low complexity" evidence="1">
    <location>
        <begin position="82"/>
        <end position="91"/>
    </location>
</feature>
<feature type="region of interest" description="Disordered" evidence="1">
    <location>
        <begin position="57"/>
        <end position="97"/>
    </location>
</feature>